<dbReference type="InterPro" id="IPR011545">
    <property type="entry name" value="DEAD/DEAH_box_helicase_dom"/>
</dbReference>
<name>A0A327X945_LARAB</name>
<evidence type="ECO:0000313" key="9">
    <source>
        <dbReference type="Proteomes" id="UP000248790"/>
    </source>
</evidence>
<comment type="caution">
    <text evidence="8">The sequence shown here is derived from an EMBL/GenBank/DDBJ whole genome shotgun (WGS) entry which is preliminary data.</text>
</comment>
<keyword evidence="3 8" id="KW-0347">Helicase</keyword>
<dbReference type="InterPro" id="IPR050079">
    <property type="entry name" value="DEAD_box_RNA_helicase"/>
</dbReference>
<dbReference type="InterPro" id="IPR001650">
    <property type="entry name" value="Helicase_C-like"/>
</dbReference>
<feature type="domain" description="Helicase C-terminal" evidence="7">
    <location>
        <begin position="220"/>
        <end position="367"/>
    </location>
</feature>
<evidence type="ECO:0000259" key="7">
    <source>
        <dbReference type="PROSITE" id="PS51194"/>
    </source>
</evidence>
<evidence type="ECO:0000256" key="2">
    <source>
        <dbReference type="ARBA" id="ARBA00022801"/>
    </source>
</evidence>
<keyword evidence="1" id="KW-0547">Nucleotide-binding</keyword>
<dbReference type="GO" id="GO:0003676">
    <property type="term" value="F:nucleic acid binding"/>
    <property type="evidence" value="ECO:0007669"/>
    <property type="project" value="InterPro"/>
</dbReference>
<dbReference type="PROSITE" id="PS51192">
    <property type="entry name" value="HELICASE_ATP_BIND_1"/>
    <property type="match status" value="1"/>
</dbReference>
<comment type="similarity">
    <text evidence="5">Belongs to the DEAD box helicase family.</text>
</comment>
<gene>
    <name evidence="8" type="ORF">LX87_01875</name>
</gene>
<dbReference type="InterPro" id="IPR027417">
    <property type="entry name" value="P-loop_NTPase"/>
</dbReference>
<dbReference type="Gene3D" id="3.30.70.330">
    <property type="match status" value="1"/>
</dbReference>
<reference evidence="8 9" key="1">
    <citation type="submission" date="2018-06" db="EMBL/GenBank/DDBJ databases">
        <title>Genomic Encyclopedia of Archaeal and Bacterial Type Strains, Phase II (KMG-II): from individual species to whole genera.</title>
        <authorList>
            <person name="Goeker M."/>
        </authorList>
    </citation>
    <scope>NUCLEOTIDE SEQUENCE [LARGE SCALE GENOMIC DNA]</scope>
    <source>
        <strain evidence="8 9">DSM 21851</strain>
    </source>
</reference>
<keyword evidence="2" id="KW-0378">Hydrolase</keyword>
<feature type="domain" description="Helicase ATP-binding" evidence="6">
    <location>
        <begin position="27"/>
        <end position="176"/>
    </location>
</feature>
<evidence type="ECO:0000313" key="8">
    <source>
        <dbReference type="EMBL" id="RAK00177.1"/>
    </source>
</evidence>
<dbReference type="AlphaFoldDB" id="A0A327X945"/>
<evidence type="ECO:0000256" key="5">
    <source>
        <dbReference type="ARBA" id="ARBA00038437"/>
    </source>
</evidence>
<dbReference type="GO" id="GO:0003724">
    <property type="term" value="F:RNA helicase activity"/>
    <property type="evidence" value="ECO:0007669"/>
    <property type="project" value="TreeGrafter"/>
</dbReference>
<dbReference type="Pfam" id="PF03880">
    <property type="entry name" value="DbpA"/>
    <property type="match status" value="1"/>
</dbReference>
<evidence type="ECO:0000256" key="4">
    <source>
        <dbReference type="ARBA" id="ARBA00022840"/>
    </source>
</evidence>
<protein>
    <submittedName>
        <fullName evidence="8">Superfamily II DNA/RNA helicase</fullName>
    </submittedName>
</protein>
<accession>A0A327X945</accession>
<organism evidence="8 9">
    <name type="scientific">Larkinella arboricola</name>
    <dbReference type="NCBI Taxonomy" id="643671"/>
    <lineage>
        <taxon>Bacteria</taxon>
        <taxon>Pseudomonadati</taxon>
        <taxon>Bacteroidota</taxon>
        <taxon>Cytophagia</taxon>
        <taxon>Cytophagales</taxon>
        <taxon>Spirosomataceae</taxon>
        <taxon>Larkinella</taxon>
    </lineage>
</organism>
<dbReference type="PANTHER" id="PTHR47959:SF1">
    <property type="entry name" value="ATP-DEPENDENT RNA HELICASE DBPA"/>
    <property type="match status" value="1"/>
</dbReference>
<dbReference type="OrthoDB" id="974172at2"/>
<dbReference type="GO" id="GO:0005829">
    <property type="term" value="C:cytosol"/>
    <property type="evidence" value="ECO:0007669"/>
    <property type="project" value="TreeGrafter"/>
</dbReference>
<dbReference type="InterPro" id="IPR005580">
    <property type="entry name" value="DbpA/CsdA_RNA-bd_dom"/>
</dbReference>
<dbReference type="SMART" id="SM00490">
    <property type="entry name" value="HELICc"/>
    <property type="match status" value="1"/>
</dbReference>
<dbReference type="InterPro" id="IPR044742">
    <property type="entry name" value="DEAD/DEAH_RhlB"/>
</dbReference>
<dbReference type="GO" id="GO:0016787">
    <property type="term" value="F:hydrolase activity"/>
    <property type="evidence" value="ECO:0007669"/>
    <property type="project" value="UniProtKB-KW"/>
</dbReference>
<evidence type="ECO:0000256" key="1">
    <source>
        <dbReference type="ARBA" id="ARBA00022741"/>
    </source>
</evidence>
<keyword evidence="9" id="KW-1185">Reference proteome</keyword>
<dbReference type="InterPro" id="IPR014001">
    <property type="entry name" value="Helicase_ATP-bd"/>
</dbReference>
<dbReference type="SUPFAM" id="SSF52540">
    <property type="entry name" value="P-loop containing nucleoside triphosphate hydrolases"/>
    <property type="match status" value="1"/>
</dbReference>
<dbReference type="Gene3D" id="3.40.50.300">
    <property type="entry name" value="P-loop containing nucleotide triphosphate hydrolases"/>
    <property type="match status" value="2"/>
</dbReference>
<evidence type="ECO:0000256" key="3">
    <source>
        <dbReference type="ARBA" id="ARBA00022806"/>
    </source>
</evidence>
<dbReference type="EMBL" id="QLMC01000002">
    <property type="protein sequence ID" value="RAK00177.1"/>
    <property type="molecule type" value="Genomic_DNA"/>
</dbReference>
<dbReference type="Pfam" id="PF00271">
    <property type="entry name" value="Helicase_C"/>
    <property type="match status" value="1"/>
</dbReference>
<proteinExistence type="inferred from homology"/>
<dbReference type="Pfam" id="PF00270">
    <property type="entry name" value="DEAD"/>
    <property type="match status" value="1"/>
</dbReference>
<keyword evidence="4" id="KW-0067">ATP-binding</keyword>
<sequence>MESQNTPTSILSNLGIAALNPMQQEAREVILRDPDVLLLAPTGSGKTLGFLLPVLHLLKTDQPTVQCLILTPTRELALQIETVWKKMGTGFKSSVCYGGHPMATEIQNLTQPPAVLIGTPGRIADHLSRHTFDPNGIHTLVLDEFDKSLELGFHDQMAFIIKPLRNLKKRVLVSATSGLAIPDFTGVRSPTRVDFIPKEEQDNGLTIRRVVSPETDKLDTLVRLIGSLNSESALIFCNLRETAEQLSTFLNRQGIRTAFYHGGLEQDDRERALILFRNGSVRYLITTDLAARGLDIPEMKHVIHYQLPLHEHEFVHRNGRTARMHATGTAYLLLNPNEDQPRYVSDSLEELPLADHYPLPEPPDFQTIYVSGGKKNKLNKVDIVGFFSQKGGLEKGDLGLIEVKDFSSFAAVRTTKVAGLLARVKDEKMKGKKYKIELAR</sequence>
<dbReference type="PANTHER" id="PTHR47959">
    <property type="entry name" value="ATP-DEPENDENT RNA HELICASE RHLE-RELATED"/>
    <property type="match status" value="1"/>
</dbReference>
<dbReference type="CDD" id="cd18787">
    <property type="entry name" value="SF2_C_DEAD"/>
    <property type="match status" value="1"/>
</dbReference>
<dbReference type="SMART" id="SM00487">
    <property type="entry name" value="DEXDc"/>
    <property type="match status" value="1"/>
</dbReference>
<dbReference type="CDD" id="cd00268">
    <property type="entry name" value="DEADc"/>
    <property type="match status" value="1"/>
</dbReference>
<dbReference type="PROSITE" id="PS51194">
    <property type="entry name" value="HELICASE_CTER"/>
    <property type="match status" value="1"/>
</dbReference>
<dbReference type="RefSeq" id="WP_111627940.1">
    <property type="nucleotide sequence ID" value="NZ_QLMC01000002.1"/>
</dbReference>
<dbReference type="GO" id="GO:0005524">
    <property type="term" value="F:ATP binding"/>
    <property type="evidence" value="ECO:0007669"/>
    <property type="project" value="UniProtKB-KW"/>
</dbReference>
<dbReference type="Proteomes" id="UP000248790">
    <property type="component" value="Unassembled WGS sequence"/>
</dbReference>
<dbReference type="InterPro" id="IPR012677">
    <property type="entry name" value="Nucleotide-bd_a/b_plait_sf"/>
</dbReference>
<evidence type="ECO:0000259" key="6">
    <source>
        <dbReference type="PROSITE" id="PS51192"/>
    </source>
</evidence>